<dbReference type="Gene3D" id="1.25.40.180">
    <property type="match status" value="1"/>
</dbReference>
<reference evidence="1" key="1">
    <citation type="journal article" date="2020" name="Nature">
        <title>Giant virus diversity and host interactions through global metagenomics.</title>
        <authorList>
            <person name="Schulz F."/>
            <person name="Roux S."/>
            <person name="Paez-Espino D."/>
            <person name="Jungbluth S."/>
            <person name="Walsh D.A."/>
            <person name="Denef V.J."/>
            <person name="McMahon K.D."/>
            <person name="Konstantinidis K.T."/>
            <person name="Eloe-Fadrosh E.A."/>
            <person name="Kyrpides N.C."/>
            <person name="Woyke T."/>
        </authorList>
    </citation>
    <scope>NUCLEOTIDE SEQUENCE</scope>
    <source>
        <strain evidence="1">GVMAG-M-3300027759-42</strain>
    </source>
</reference>
<name>A0A6C0LBJ7_9ZZZZ</name>
<dbReference type="SUPFAM" id="SSF48371">
    <property type="entry name" value="ARM repeat"/>
    <property type="match status" value="1"/>
</dbReference>
<organism evidence="1">
    <name type="scientific">viral metagenome</name>
    <dbReference type="NCBI Taxonomy" id="1070528"/>
    <lineage>
        <taxon>unclassified sequences</taxon>
        <taxon>metagenomes</taxon>
        <taxon>organismal metagenomes</taxon>
    </lineage>
</organism>
<evidence type="ECO:0000313" key="1">
    <source>
        <dbReference type="EMBL" id="QHU26632.1"/>
    </source>
</evidence>
<sequence length="333" mass="38703">MKYTLQDYSELVFTGYDYTLPDGVNVIIKRLVSEFGTSPVQEVRALDGNDAKFKKSGYFNNSRKPKRNDISEDTWEKQKAFKATVIEKKEGIEKSINDIRICLNKISNKNYETQKDAIVEYIINITKNDDESSDEDEKTYNPNDINSISTAIFEIASTNKFYSELYATLYKELIEKFAVFRDNVDLIIENYKNDIHKIKFVDPNTEYDKFCDNNKLNDKRKAMSMFIVNLMKKSVLEKSTISEIILYLEDIVAKNVDIENMVYEIEEITENLFILVTESAVDFKGTGVWETIMSNISLFSKYKAKEHLSISSRAIFKYMDILDRIKNERGLLV</sequence>
<dbReference type="EMBL" id="MN740443">
    <property type="protein sequence ID" value="QHU26632.1"/>
    <property type="molecule type" value="Genomic_DNA"/>
</dbReference>
<dbReference type="InterPro" id="IPR016024">
    <property type="entry name" value="ARM-type_fold"/>
</dbReference>
<evidence type="ECO:0008006" key="2">
    <source>
        <dbReference type="Google" id="ProtNLM"/>
    </source>
</evidence>
<proteinExistence type="predicted"/>
<protein>
    <recommendedName>
        <fullName evidence="2">MIF4G domain-containing protein</fullName>
    </recommendedName>
</protein>
<accession>A0A6C0LBJ7</accession>
<dbReference type="AlphaFoldDB" id="A0A6C0LBJ7"/>